<dbReference type="Gene3D" id="2.150.10.10">
    <property type="entry name" value="Serralysin-like metalloprotease, C-terminal"/>
    <property type="match status" value="1"/>
</dbReference>
<dbReference type="InterPro" id="IPR018511">
    <property type="entry name" value="Hemolysin-typ_Ca-bd_CS"/>
</dbReference>
<evidence type="ECO:0000313" key="1">
    <source>
        <dbReference type="EMBL" id="TPG44270.1"/>
    </source>
</evidence>
<dbReference type="InterPro" id="IPR011049">
    <property type="entry name" value="Serralysin-like_metalloprot_C"/>
</dbReference>
<sequence length="163" mass="16551">MPSASGLVVAYGTSTITLQGVTALQAGDLTYGDVVALSSGNQFLDRSASARAQTVNGDTGNDTIIGGSGDDWIIGGKDNDVLAGGAGRDTFVFDSWDGHDTINGFVPGEDHILLRGIPAASVWINPAHSPTGVAGLEVTYGTNGDSIFLPGLTALRAGDIVFA</sequence>
<gene>
    <name evidence="1" type="ORF">EAH89_27525</name>
</gene>
<evidence type="ECO:0000313" key="2">
    <source>
        <dbReference type="Proteomes" id="UP000317078"/>
    </source>
</evidence>
<name>A0A502F5Q8_9PROT</name>
<evidence type="ECO:0008006" key="3">
    <source>
        <dbReference type="Google" id="ProtNLM"/>
    </source>
</evidence>
<dbReference type="Proteomes" id="UP000317078">
    <property type="component" value="Unassembled WGS sequence"/>
</dbReference>
<dbReference type="GO" id="GO:0005615">
    <property type="term" value="C:extracellular space"/>
    <property type="evidence" value="ECO:0007669"/>
    <property type="project" value="InterPro"/>
</dbReference>
<dbReference type="PROSITE" id="PS00330">
    <property type="entry name" value="HEMOLYSIN_CALCIUM"/>
    <property type="match status" value="1"/>
</dbReference>
<dbReference type="PRINTS" id="PR00313">
    <property type="entry name" value="CABNDNGRPT"/>
</dbReference>
<comment type="caution">
    <text evidence="1">The sequence shown here is derived from an EMBL/GenBank/DDBJ whole genome shotgun (WGS) entry which is preliminary data.</text>
</comment>
<accession>A0A502F5Q8</accession>
<proteinExistence type="predicted"/>
<protein>
    <recommendedName>
        <fullName evidence="3">Calcium-binding protein</fullName>
    </recommendedName>
</protein>
<organism evidence="1 2">
    <name type="scientific">Muricoccus nepalensis</name>
    <dbReference type="NCBI Taxonomy" id="1854500"/>
    <lineage>
        <taxon>Bacteria</taxon>
        <taxon>Pseudomonadati</taxon>
        <taxon>Pseudomonadota</taxon>
        <taxon>Alphaproteobacteria</taxon>
        <taxon>Acetobacterales</taxon>
        <taxon>Roseomonadaceae</taxon>
        <taxon>Muricoccus</taxon>
    </lineage>
</organism>
<dbReference type="GO" id="GO:0005509">
    <property type="term" value="F:calcium ion binding"/>
    <property type="evidence" value="ECO:0007669"/>
    <property type="project" value="InterPro"/>
</dbReference>
<dbReference type="AlphaFoldDB" id="A0A502F5Q8"/>
<dbReference type="Pfam" id="PF00353">
    <property type="entry name" value="HemolysinCabind"/>
    <property type="match status" value="1"/>
</dbReference>
<dbReference type="EMBL" id="RCZP01000055">
    <property type="protein sequence ID" value="TPG44270.1"/>
    <property type="molecule type" value="Genomic_DNA"/>
</dbReference>
<dbReference type="SUPFAM" id="SSF51120">
    <property type="entry name" value="beta-Roll"/>
    <property type="match status" value="1"/>
</dbReference>
<reference evidence="1 2" key="1">
    <citation type="journal article" date="2019" name="Environ. Microbiol.">
        <title>Species interactions and distinct microbial communities in high Arctic permafrost affected cryosols are associated with the CH4 and CO2 gas fluxes.</title>
        <authorList>
            <person name="Altshuler I."/>
            <person name="Hamel J."/>
            <person name="Turney S."/>
            <person name="Magnuson E."/>
            <person name="Levesque R."/>
            <person name="Greer C."/>
            <person name="Whyte L.G."/>
        </authorList>
    </citation>
    <scope>NUCLEOTIDE SEQUENCE [LARGE SCALE GENOMIC DNA]</scope>
    <source>
        <strain evidence="1 2">S9.3B</strain>
    </source>
</reference>
<dbReference type="InterPro" id="IPR001343">
    <property type="entry name" value="Hemolysn_Ca-bd"/>
</dbReference>
<keyword evidence="2" id="KW-1185">Reference proteome</keyword>